<feature type="signal peptide" evidence="1">
    <location>
        <begin position="1"/>
        <end position="18"/>
    </location>
</feature>
<organism evidence="2 3">
    <name type="scientific">Undibacterium cyanobacteriorum</name>
    <dbReference type="NCBI Taxonomy" id="3073561"/>
    <lineage>
        <taxon>Bacteria</taxon>
        <taxon>Pseudomonadati</taxon>
        <taxon>Pseudomonadota</taxon>
        <taxon>Betaproteobacteria</taxon>
        <taxon>Burkholderiales</taxon>
        <taxon>Oxalobacteraceae</taxon>
        <taxon>Undibacterium</taxon>
    </lineage>
</organism>
<feature type="chain" id="PRO_5045662806" evidence="1">
    <location>
        <begin position="19"/>
        <end position="222"/>
    </location>
</feature>
<name>A0ABY9RDJ9_9BURK</name>
<accession>A0ABY9RDJ9</accession>
<dbReference type="Proteomes" id="UP001181355">
    <property type="component" value="Chromosome"/>
</dbReference>
<evidence type="ECO:0000313" key="3">
    <source>
        <dbReference type="Proteomes" id="UP001181355"/>
    </source>
</evidence>
<keyword evidence="1" id="KW-0732">Signal</keyword>
<evidence type="ECO:0000256" key="1">
    <source>
        <dbReference type="SAM" id="SignalP"/>
    </source>
</evidence>
<sequence>MRPIFLCMLMVMPLLAQAQTQGQTQGQSQGQTKAATKAKAKAPTQAAVEPIGAHVEVKQMASEYLRTHSSLMSPKVRVNAEQTFIGGFKQGYGDVGETDNLSAESADPFEAGYKAGAELWKKFPEKRDYILAGFGYTKLSTNGKWQLGFESSLLTMQNGMSCWLSPMDNAIEGIATQGGRAQLETISVDVEGYLSPEGKYGRLGTAPCEIIATSVKLSKKVE</sequence>
<protein>
    <submittedName>
        <fullName evidence="2">Uncharacterized protein</fullName>
    </submittedName>
</protein>
<keyword evidence="3" id="KW-1185">Reference proteome</keyword>
<gene>
    <name evidence="2" type="ORF">RF679_11700</name>
</gene>
<reference evidence="2" key="1">
    <citation type="submission" date="2023-09" db="EMBL/GenBank/DDBJ databases">
        <title>Undibacterium sp. 20NA77.5 isolated from freshwater.</title>
        <authorList>
            <person name="Le V."/>
            <person name="Ko S.-R."/>
            <person name="Ahn C.-Y."/>
            <person name="Oh H.-M."/>
        </authorList>
    </citation>
    <scope>NUCLEOTIDE SEQUENCE</scope>
    <source>
        <strain evidence="2">20NA77.5</strain>
    </source>
</reference>
<dbReference type="EMBL" id="CP133720">
    <property type="protein sequence ID" value="WMW79312.1"/>
    <property type="molecule type" value="Genomic_DNA"/>
</dbReference>
<dbReference type="RefSeq" id="WP_309480811.1">
    <property type="nucleotide sequence ID" value="NZ_CP133720.1"/>
</dbReference>
<evidence type="ECO:0000313" key="2">
    <source>
        <dbReference type="EMBL" id="WMW79312.1"/>
    </source>
</evidence>
<proteinExistence type="predicted"/>